<feature type="domain" description="AMP-binding enzyme C-terminal" evidence="3">
    <location>
        <begin position="869"/>
        <end position="931"/>
    </location>
</feature>
<accession>A0ABW8M4R3</accession>
<dbReference type="InterPro" id="IPR025110">
    <property type="entry name" value="AMP-bd_C"/>
</dbReference>
<dbReference type="Gene3D" id="3.30.559.10">
    <property type="entry name" value="Chloramphenicol acetyltransferase-like domain"/>
    <property type="match status" value="1"/>
</dbReference>
<dbReference type="CDD" id="cd19543">
    <property type="entry name" value="DCL_NRPS"/>
    <property type="match status" value="1"/>
</dbReference>
<dbReference type="InterPro" id="IPR000873">
    <property type="entry name" value="AMP-dep_synth/lig_dom"/>
</dbReference>
<gene>
    <name evidence="4" type="ORF">ACI2L5_51335</name>
</gene>
<dbReference type="InterPro" id="IPR045851">
    <property type="entry name" value="AMP-bd_C_sf"/>
</dbReference>
<dbReference type="PANTHER" id="PTHR45527">
    <property type="entry name" value="NONRIBOSOMAL PEPTIDE SYNTHETASE"/>
    <property type="match status" value="1"/>
</dbReference>
<dbReference type="InterPro" id="IPR023213">
    <property type="entry name" value="CAT-like_dom_sf"/>
</dbReference>
<comment type="caution">
    <text evidence="4">The sequence shown here is derived from an EMBL/GenBank/DDBJ whole genome shotgun (WGS) entry which is preliminary data.</text>
</comment>
<evidence type="ECO:0000313" key="5">
    <source>
        <dbReference type="Proteomes" id="UP001620295"/>
    </source>
</evidence>
<dbReference type="Pfam" id="PF00668">
    <property type="entry name" value="Condensation"/>
    <property type="match status" value="1"/>
</dbReference>
<dbReference type="Gene3D" id="3.30.300.30">
    <property type="match status" value="1"/>
</dbReference>
<dbReference type="Pfam" id="PF00501">
    <property type="entry name" value="AMP-binding"/>
    <property type="match status" value="1"/>
</dbReference>
<dbReference type="CDD" id="cd12117">
    <property type="entry name" value="A_NRPS_Srf_like"/>
    <property type="match status" value="1"/>
</dbReference>
<dbReference type="Gene3D" id="2.30.38.10">
    <property type="entry name" value="Luciferase, Domain 3"/>
    <property type="match status" value="1"/>
</dbReference>
<protein>
    <submittedName>
        <fullName evidence="4">Amino acid adenylation domain-containing protein</fullName>
    </submittedName>
</protein>
<dbReference type="InterPro" id="IPR010071">
    <property type="entry name" value="AA_adenyl_dom"/>
</dbReference>
<dbReference type="InterPro" id="IPR020845">
    <property type="entry name" value="AMP-binding_CS"/>
</dbReference>
<dbReference type="PROSITE" id="PS00455">
    <property type="entry name" value="AMP_BINDING"/>
    <property type="match status" value="1"/>
</dbReference>
<dbReference type="Proteomes" id="UP001620295">
    <property type="component" value="Unassembled WGS sequence"/>
</dbReference>
<dbReference type="EMBL" id="JBJDQH010000053">
    <property type="protein sequence ID" value="MFK4273188.1"/>
    <property type="molecule type" value="Genomic_DNA"/>
</dbReference>
<dbReference type="Gene3D" id="3.40.50.980">
    <property type="match status" value="2"/>
</dbReference>
<keyword evidence="5" id="KW-1185">Reference proteome</keyword>
<evidence type="ECO:0000313" key="4">
    <source>
        <dbReference type="EMBL" id="MFK4273188.1"/>
    </source>
</evidence>
<feature type="domain" description="Condensation" evidence="2">
    <location>
        <begin position="7"/>
        <end position="444"/>
    </location>
</feature>
<organism evidence="4 5">
    <name type="scientific">Streptomyces milbemycinicus</name>
    <dbReference type="NCBI Taxonomy" id="476552"/>
    <lineage>
        <taxon>Bacteria</taxon>
        <taxon>Bacillati</taxon>
        <taxon>Actinomycetota</taxon>
        <taxon>Actinomycetes</taxon>
        <taxon>Kitasatosporales</taxon>
        <taxon>Streptomycetaceae</taxon>
        <taxon>Streptomyces</taxon>
    </lineage>
</organism>
<proteinExistence type="predicted"/>
<feature type="domain" description="AMP-dependent synthetase/ligase" evidence="1">
    <location>
        <begin position="464"/>
        <end position="810"/>
    </location>
</feature>
<reference evidence="4 5" key="1">
    <citation type="submission" date="2024-11" db="EMBL/GenBank/DDBJ databases">
        <title>The Natural Products Discovery Center: Release of the First 8490 Sequenced Strains for Exploring Actinobacteria Biosynthetic Diversity.</title>
        <authorList>
            <person name="Kalkreuter E."/>
            <person name="Kautsar S.A."/>
            <person name="Yang D."/>
            <person name="Bader C.D."/>
            <person name="Teijaro C.N."/>
            <person name="Fluegel L."/>
            <person name="Davis C.M."/>
            <person name="Simpson J.R."/>
            <person name="Lauterbach L."/>
            <person name="Steele A.D."/>
            <person name="Gui C."/>
            <person name="Meng S."/>
            <person name="Li G."/>
            <person name="Viehrig K."/>
            <person name="Ye F."/>
            <person name="Su P."/>
            <person name="Kiefer A.F."/>
            <person name="Nichols A."/>
            <person name="Cepeda A.J."/>
            <person name="Yan W."/>
            <person name="Fan B."/>
            <person name="Jiang Y."/>
            <person name="Adhikari A."/>
            <person name="Zheng C.-J."/>
            <person name="Schuster L."/>
            <person name="Cowan T.M."/>
            <person name="Smanski M.J."/>
            <person name="Chevrette M.G."/>
            <person name="De Carvalho L.P.S."/>
            <person name="Shen B."/>
        </authorList>
    </citation>
    <scope>NUCLEOTIDE SEQUENCE [LARGE SCALE GENOMIC DNA]</scope>
    <source>
        <strain evidence="4 5">NPDC020863</strain>
    </source>
</reference>
<name>A0ABW8M4R3_9ACTN</name>
<dbReference type="NCBIfam" id="TIGR01733">
    <property type="entry name" value="AA-adenyl-dom"/>
    <property type="match status" value="1"/>
</dbReference>
<evidence type="ECO:0000259" key="2">
    <source>
        <dbReference type="Pfam" id="PF00668"/>
    </source>
</evidence>
<dbReference type="SUPFAM" id="SSF52777">
    <property type="entry name" value="CoA-dependent acyltransferases"/>
    <property type="match status" value="2"/>
</dbReference>
<feature type="non-terminal residue" evidence="4">
    <location>
        <position position="934"/>
    </location>
</feature>
<evidence type="ECO:0000259" key="1">
    <source>
        <dbReference type="Pfam" id="PF00501"/>
    </source>
</evidence>
<dbReference type="Pfam" id="PF13193">
    <property type="entry name" value="AMP-binding_C"/>
    <property type="match status" value="1"/>
</dbReference>
<evidence type="ECO:0000259" key="3">
    <source>
        <dbReference type="Pfam" id="PF13193"/>
    </source>
</evidence>
<dbReference type="RefSeq" id="WP_404749205.1">
    <property type="nucleotide sequence ID" value="NZ_JBJDQH010000053.1"/>
</dbReference>
<dbReference type="Gene3D" id="3.30.559.30">
    <property type="entry name" value="Nonribosomal peptide synthetase, condensation domain"/>
    <property type="match status" value="1"/>
</dbReference>
<sequence>MKRSNIEDLLPLSPLQEGLFFHSLYDNEAADTYAVQVVIRLAGKLDTSALRLAAEAMLARHASLRVRFRYRKSGKPIQMVMGEVELPWREVDLEHLESAERDAELDRIAEEDRALGFDLSKAPLLRCTLVRMREDEHCLIWSNHHILLDGWSNAVLFRELFTLYKCRGDDSQLPFVPSYRDYLAWIARQDTGAAEAAWQEALADLDGPTRIDISGKKQAAAAPDRLTHTVSQELADALSATARAHDLTLNTLIQGAWAILVSRITGRDDVVFGATVAGRPPEIPSVDKMVGLFINTLPVRIRLDSVQSLGELLTQVQDQQSRLMDHQHLGLSRIQRASGHEELFDTVVVFENYPVESAASAALDEEVQVADISVRDATHYPVSLMVVPGRGLELRLDYQPDLFEREWVEVLVGRLVRVLGAMAAGLDVPVGRVDVLGEAERQQVLSGWNDTARRMPDAVLPELFEAQVERASDAVAVVFDGDELTYGELNVRANRLARYLVGLGVGPGGAVAVWMERSADLIAVLLAVLKAGGYYVPLHEGYPVERLRSVMRDCGADVLLTDRPAQAAGFAANGRVVEVTDALLTAAGADESNVVVGGRHPLQLAYVMYTSGSTGEPKGVAVPHRGVVELALDRSWADTAHQRVLMHAPHAFDASDYEIWVPLLSGGRIVVAPNEQIDTQALRELVAGGQVSAVHVTAGLFRVIAEEDPGCFSQVQEVLTGGDVVSPTAVQRVLQACPQVRVRALYGPTEITLCATQHLMTPATPPNTSVPIGRPMDNTRTYVLDSTLRPVPAGVAGELYIAGTGLAHGYINQPATTAERFVPDPYGPAGTRMYRTGDLARWNADGTLEHLGRTDAQVKVRGFRIEPGEIEGALTAHDAVAQAAVLVREDQPGEKRLVGYVVPTDAQAGVDTAQVLHTVRDRLPDYMVPTTLIT</sequence>
<dbReference type="SUPFAM" id="SSF56801">
    <property type="entry name" value="Acetyl-CoA synthetase-like"/>
    <property type="match status" value="1"/>
</dbReference>
<dbReference type="PANTHER" id="PTHR45527:SF1">
    <property type="entry name" value="FATTY ACID SYNTHASE"/>
    <property type="match status" value="1"/>
</dbReference>
<dbReference type="InterPro" id="IPR001242">
    <property type="entry name" value="Condensation_dom"/>
</dbReference>